<feature type="domain" description="Glycosyltransferase 2-like" evidence="1">
    <location>
        <begin position="9"/>
        <end position="166"/>
    </location>
</feature>
<dbReference type="PANTHER" id="PTHR48090:SF7">
    <property type="entry name" value="RFBJ PROTEIN"/>
    <property type="match status" value="1"/>
</dbReference>
<dbReference type="PANTHER" id="PTHR48090">
    <property type="entry name" value="UNDECAPRENYL-PHOSPHATE 4-DEOXY-4-FORMAMIDO-L-ARABINOSE TRANSFERASE-RELATED"/>
    <property type="match status" value="1"/>
</dbReference>
<evidence type="ECO:0000259" key="1">
    <source>
        <dbReference type="Pfam" id="PF00535"/>
    </source>
</evidence>
<dbReference type="CDD" id="cd04179">
    <property type="entry name" value="DPM_DPG-synthase_like"/>
    <property type="match status" value="1"/>
</dbReference>
<dbReference type="Gene3D" id="3.90.550.10">
    <property type="entry name" value="Spore Coat Polysaccharide Biosynthesis Protein SpsA, Chain A"/>
    <property type="match status" value="1"/>
</dbReference>
<organism evidence="2 3">
    <name type="scientific">Candidatus Harrisonbacteria bacterium RIFCSPLOWO2_02_FULL_41_13b</name>
    <dbReference type="NCBI Taxonomy" id="1798409"/>
    <lineage>
        <taxon>Bacteria</taxon>
        <taxon>Candidatus Harrisoniibacteriota</taxon>
    </lineage>
</organism>
<dbReference type="InterPro" id="IPR050256">
    <property type="entry name" value="Glycosyltransferase_2"/>
</dbReference>
<dbReference type="AlphaFoldDB" id="A0A1G1ZTJ8"/>
<dbReference type="InterPro" id="IPR001173">
    <property type="entry name" value="Glyco_trans_2-like"/>
</dbReference>
<dbReference type="EMBL" id="MHJL01000030">
    <property type="protein sequence ID" value="OGY67080.1"/>
    <property type="molecule type" value="Genomic_DNA"/>
</dbReference>
<name>A0A1G1ZTJ8_9BACT</name>
<evidence type="ECO:0000313" key="2">
    <source>
        <dbReference type="EMBL" id="OGY67080.1"/>
    </source>
</evidence>
<proteinExistence type="predicted"/>
<accession>A0A1G1ZTJ8</accession>
<dbReference type="Proteomes" id="UP000177690">
    <property type="component" value="Unassembled WGS sequence"/>
</dbReference>
<protein>
    <recommendedName>
        <fullName evidence="1">Glycosyltransferase 2-like domain-containing protein</fullName>
    </recommendedName>
</protein>
<sequence>MKIALCFLSYNEVECLRKLLPTVDSSTFDEVFAVDGGSTDGSQDVYRQHGIKIIAQPSRGRGAAFTIAEEASAADAIVYISTDGNEDPKDLPKFRKYLEGGADLVIASRMIEGAFNEEDISWWRPRKWVNQIFVWTVNFLWGKPGVRITDVSNGYRAMRRGLLKELGINAVGHTIEFQISIRALKKGLKISEFPTREGQRLAGEIKARSFRTGVQFLECLAKEIWIGKKF</sequence>
<comment type="caution">
    <text evidence="2">The sequence shown here is derived from an EMBL/GenBank/DDBJ whole genome shotgun (WGS) entry which is preliminary data.</text>
</comment>
<dbReference type="STRING" id="1798409.A3I24_02785"/>
<gene>
    <name evidence="2" type="ORF">A3I24_02785</name>
</gene>
<dbReference type="SUPFAM" id="SSF53448">
    <property type="entry name" value="Nucleotide-diphospho-sugar transferases"/>
    <property type="match status" value="1"/>
</dbReference>
<dbReference type="Pfam" id="PF00535">
    <property type="entry name" value="Glycos_transf_2"/>
    <property type="match status" value="1"/>
</dbReference>
<dbReference type="InterPro" id="IPR029044">
    <property type="entry name" value="Nucleotide-diphossugar_trans"/>
</dbReference>
<reference evidence="2 3" key="1">
    <citation type="journal article" date="2016" name="Nat. Commun.">
        <title>Thousands of microbial genomes shed light on interconnected biogeochemical processes in an aquifer system.</title>
        <authorList>
            <person name="Anantharaman K."/>
            <person name="Brown C.T."/>
            <person name="Hug L.A."/>
            <person name="Sharon I."/>
            <person name="Castelle C.J."/>
            <person name="Probst A.J."/>
            <person name="Thomas B.C."/>
            <person name="Singh A."/>
            <person name="Wilkins M.J."/>
            <person name="Karaoz U."/>
            <person name="Brodie E.L."/>
            <person name="Williams K.H."/>
            <person name="Hubbard S.S."/>
            <person name="Banfield J.F."/>
        </authorList>
    </citation>
    <scope>NUCLEOTIDE SEQUENCE [LARGE SCALE GENOMIC DNA]</scope>
</reference>
<evidence type="ECO:0000313" key="3">
    <source>
        <dbReference type="Proteomes" id="UP000177690"/>
    </source>
</evidence>